<dbReference type="EMBL" id="KB445821">
    <property type="protein sequence ID" value="EMD31215.1"/>
    <property type="molecule type" value="Genomic_DNA"/>
</dbReference>
<evidence type="ECO:0000256" key="1">
    <source>
        <dbReference type="ARBA" id="ARBA00004173"/>
    </source>
</evidence>
<dbReference type="OrthoDB" id="20734at2759"/>
<accession>M2QGP6</accession>
<dbReference type="GO" id="GO:0005739">
    <property type="term" value="C:mitochondrion"/>
    <property type="evidence" value="ECO:0007669"/>
    <property type="project" value="UniProtKB-SubCell"/>
</dbReference>
<keyword evidence="4" id="KW-1185">Reference proteome</keyword>
<proteinExistence type="predicted"/>
<protein>
    <submittedName>
        <fullName evidence="3">Uncharacterized protein</fullName>
    </submittedName>
</protein>
<evidence type="ECO:0000256" key="2">
    <source>
        <dbReference type="ARBA" id="ARBA00023128"/>
    </source>
</evidence>
<dbReference type="Proteomes" id="UP000016930">
    <property type="component" value="Unassembled WGS sequence"/>
</dbReference>
<feature type="non-terminal residue" evidence="3">
    <location>
        <position position="182"/>
    </location>
</feature>
<feature type="non-terminal residue" evidence="3">
    <location>
        <position position="1"/>
    </location>
</feature>
<dbReference type="AlphaFoldDB" id="M2QGP6"/>
<reference evidence="3 4" key="1">
    <citation type="journal article" date="2012" name="Proc. Natl. Acad. Sci. U.S.A.">
        <title>Comparative genomics of Ceriporiopsis subvermispora and Phanerochaete chrysosporium provide insight into selective ligninolysis.</title>
        <authorList>
            <person name="Fernandez-Fueyo E."/>
            <person name="Ruiz-Duenas F.J."/>
            <person name="Ferreira P."/>
            <person name="Floudas D."/>
            <person name="Hibbett D.S."/>
            <person name="Canessa P."/>
            <person name="Larrondo L.F."/>
            <person name="James T.Y."/>
            <person name="Seelenfreund D."/>
            <person name="Lobos S."/>
            <person name="Polanco R."/>
            <person name="Tello M."/>
            <person name="Honda Y."/>
            <person name="Watanabe T."/>
            <person name="Watanabe T."/>
            <person name="Ryu J.S."/>
            <person name="Kubicek C.P."/>
            <person name="Schmoll M."/>
            <person name="Gaskell J."/>
            <person name="Hammel K.E."/>
            <person name="St John F.J."/>
            <person name="Vanden Wymelenberg A."/>
            <person name="Sabat G."/>
            <person name="Splinter BonDurant S."/>
            <person name="Syed K."/>
            <person name="Yadav J.S."/>
            <person name="Doddapaneni H."/>
            <person name="Subramanian V."/>
            <person name="Lavin J.L."/>
            <person name="Oguiza J.A."/>
            <person name="Perez G."/>
            <person name="Pisabarro A.G."/>
            <person name="Ramirez L."/>
            <person name="Santoyo F."/>
            <person name="Master E."/>
            <person name="Coutinho P.M."/>
            <person name="Henrissat B."/>
            <person name="Lombard V."/>
            <person name="Magnuson J.K."/>
            <person name="Kuees U."/>
            <person name="Hori C."/>
            <person name="Igarashi K."/>
            <person name="Samejima M."/>
            <person name="Held B.W."/>
            <person name="Barry K.W."/>
            <person name="LaButti K.M."/>
            <person name="Lapidus A."/>
            <person name="Lindquist E.A."/>
            <person name="Lucas S.M."/>
            <person name="Riley R."/>
            <person name="Salamov A.A."/>
            <person name="Hoffmeister D."/>
            <person name="Schwenk D."/>
            <person name="Hadar Y."/>
            <person name="Yarden O."/>
            <person name="de Vries R.P."/>
            <person name="Wiebenga A."/>
            <person name="Stenlid J."/>
            <person name="Eastwood D."/>
            <person name="Grigoriev I.V."/>
            <person name="Berka R.M."/>
            <person name="Blanchette R.A."/>
            <person name="Kersten P."/>
            <person name="Martinez A.T."/>
            <person name="Vicuna R."/>
            <person name="Cullen D."/>
        </authorList>
    </citation>
    <scope>NUCLEOTIDE SEQUENCE [LARGE SCALE GENOMIC DNA]</scope>
    <source>
        <strain evidence="3 4">B</strain>
    </source>
</reference>
<comment type="subcellular location">
    <subcellularLocation>
        <location evidence="1">Mitochondrion</location>
    </subcellularLocation>
</comment>
<evidence type="ECO:0000313" key="3">
    <source>
        <dbReference type="EMBL" id="EMD31215.1"/>
    </source>
</evidence>
<dbReference type="HOGENOM" id="CLU_074378_1_0_1"/>
<sequence>LSHVHRGTLFEQHSLSVLQNSLSMALARVGGRGDGGVDLQGWWWLPEHPGRGGDARMRIRVLAQCKLERRKLSPKSVRELEGVLLRSMAPLSSGSSTSISVDEQLDPVVGLLISAVPFTKGTVLRAHSSPIPLMLLHLPPPPQISLGDKLTEDAPSMGTFLFNPALGATHGLLRGHVQPRWE</sequence>
<dbReference type="PANTHER" id="PTHR28133:SF1">
    <property type="entry name" value="REQUIRED FOR RESPIRATORY GROWTH PROTEIN 7, MITOCHONDRIAL"/>
    <property type="match status" value="1"/>
</dbReference>
<name>M2QGP6_CERS8</name>
<organism evidence="3 4">
    <name type="scientific">Ceriporiopsis subvermispora (strain B)</name>
    <name type="common">White-rot fungus</name>
    <name type="synonym">Gelatoporia subvermispora</name>
    <dbReference type="NCBI Taxonomy" id="914234"/>
    <lineage>
        <taxon>Eukaryota</taxon>
        <taxon>Fungi</taxon>
        <taxon>Dikarya</taxon>
        <taxon>Basidiomycota</taxon>
        <taxon>Agaricomycotina</taxon>
        <taxon>Agaricomycetes</taxon>
        <taxon>Polyporales</taxon>
        <taxon>Gelatoporiaceae</taxon>
        <taxon>Gelatoporia</taxon>
    </lineage>
</organism>
<keyword evidence="2" id="KW-0496">Mitochondrion</keyword>
<dbReference type="InterPro" id="IPR018828">
    <property type="entry name" value="RRG7"/>
</dbReference>
<dbReference type="Pfam" id="PF10356">
    <property type="entry name" value="RRG7"/>
    <property type="match status" value="2"/>
</dbReference>
<gene>
    <name evidence="3" type="ORF">CERSUDRAFT_34627</name>
</gene>
<dbReference type="PANTHER" id="PTHR28133">
    <property type="entry name" value="REQUIRED FOR RESPIRATORY GROWTH PROTEIN 7, MITOCHONDRIAL"/>
    <property type="match status" value="1"/>
</dbReference>
<evidence type="ECO:0000313" key="4">
    <source>
        <dbReference type="Proteomes" id="UP000016930"/>
    </source>
</evidence>